<dbReference type="InterPro" id="IPR038765">
    <property type="entry name" value="Papain-like_cys_pep_sf"/>
</dbReference>
<organism evidence="4 5">
    <name type="scientific">Longibaculum muris</name>
    <dbReference type="NCBI Taxonomy" id="1796628"/>
    <lineage>
        <taxon>Bacteria</taxon>
        <taxon>Bacillati</taxon>
        <taxon>Bacillota</taxon>
        <taxon>Erysipelotrichia</taxon>
        <taxon>Erysipelotrichales</taxon>
        <taxon>Coprobacillaceae</taxon>
        <taxon>Longibaculum</taxon>
    </lineage>
</organism>
<name>A0A4R3Z450_9FIRM</name>
<keyword evidence="5" id="KW-1185">Reference proteome</keyword>
<dbReference type="AlphaFoldDB" id="A0A4R3Z450"/>
<keyword evidence="1" id="KW-1133">Transmembrane helix</keyword>
<evidence type="ECO:0000313" key="5">
    <source>
        <dbReference type="Proteomes" id="UP000295515"/>
    </source>
</evidence>
<feature type="domain" description="Pesticidal crystal protein Cry22Aa Ig-like" evidence="3">
    <location>
        <begin position="175"/>
        <end position="244"/>
    </location>
</feature>
<dbReference type="Pfam" id="PF16403">
    <property type="entry name" value="Bact_surface_Ig-like"/>
    <property type="match status" value="1"/>
</dbReference>
<dbReference type="RefSeq" id="WP_132226319.1">
    <property type="nucleotide sequence ID" value="NZ_JANKBF010000004.1"/>
</dbReference>
<dbReference type="GeneID" id="98914994"/>
<gene>
    <name evidence="4" type="ORF">EDD60_10629</name>
</gene>
<reference evidence="4 5" key="1">
    <citation type="submission" date="2019-03" db="EMBL/GenBank/DDBJ databases">
        <title>Genomic Encyclopedia of Type Strains, Phase IV (KMG-IV): sequencing the most valuable type-strain genomes for metagenomic binning, comparative biology and taxonomic classification.</title>
        <authorList>
            <person name="Goeker M."/>
        </authorList>
    </citation>
    <scope>NUCLEOTIDE SEQUENCE [LARGE SCALE GENOMIC DNA]</scope>
    <source>
        <strain evidence="4 5">DSM 29487</strain>
    </source>
</reference>
<evidence type="ECO:0000256" key="1">
    <source>
        <dbReference type="SAM" id="Phobius"/>
    </source>
</evidence>
<protein>
    <submittedName>
        <fullName evidence="4">Transglutaminase superfamily protein</fullName>
    </submittedName>
</protein>
<feature type="transmembrane region" description="Helical" evidence="1">
    <location>
        <begin position="9"/>
        <end position="27"/>
    </location>
</feature>
<feature type="domain" description="Transglutaminase-like" evidence="2">
    <location>
        <begin position="265"/>
        <end position="359"/>
    </location>
</feature>
<sequence>MKYLKKGKYIIGCLVIVLIGFLFVRIFTYHPVKSHIEIEAGAKELKVSDVLEDQDAKAVIKNNLTTEQLKTVGEYEIQVIVDDKEYTCAVNVKDTTAPKAVLQTVKIYQNQKIEPKMFIKEVQDVSKVSIKFKDEVKTSSLGQHKVTLILEDQAKNKSEVTGELNIMKDKTPPVIKGTKDIIVTKGKTASYKKGVTVSDNVDKDIELEIDSSKVNLNKVGSYKVVYKATDKAGNTTKKEIKVTVEAPVPKAYNLETVYKTADAILKGIINDNMTQRQKCQKIYNWIHGHIGYVDYSDKSSWTKGAMDGFNNRRGDCYNYFAMSKALLTRAGIENIDLKATKHKHYWNFVKVEEGWYHFDTTPRWDHPNLCLRTDAWMNSYSVKNDNCFSYDTASKPASAKR</sequence>
<keyword evidence="1" id="KW-0472">Membrane</keyword>
<dbReference type="Gene3D" id="3.10.620.30">
    <property type="match status" value="1"/>
</dbReference>
<evidence type="ECO:0000259" key="3">
    <source>
        <dbReference type="Pfam" id="PF16403"/>
    </source>
</evidence>
<comment type="caution">
    <text evidence="4">The sequence shown here is derived from an EMBL/GenBank/DDBJ whole genome shotgun (WGS) entry which is preliminary data.</text>
</comment>
<dbReference type="Proteomes" id="UP000295515">
    <property type="component" value="Unassembled WGS sequence"/>
</dbReference>
<dbReference type="Gene3D" id="2.60.40.10">
    <property type="entry name" value="Immunoglobulins"/>
    <property type="match status" value="1"/>
</dbReference>
<dbReference type="InterPro" id="IPR002931">
    <property type="entry name" value="Transglutaminase-like"/>
</dbReference>
<dbReference type="SUPFAM" id="SSF54001">
    <property type="entry name" value="Cysteine proteinases"/>
    <property type="match status" value="1"/>
</dbReference>
<keyword evidence="1" id="KW-0812">Transmembrane</keyword>
<dbReference type="Pfam" id="PF01841">
    <property type="entry name" value="Transglut_core"/>
    <property type="match status" value="1"/>
</dbReference>
<evidence type="ECO:0000259" key="2">
    <source>
        <dbReference type="Pfam" id="PF01841"/>
    </source>
</evidence>
<dbReference type="InterPro" id="IPR032179">
    <property type="entry name" value="Cry22Aa_Ig-like"/>
</dbReference>
<proteinExistence type="predicted"/>
<dbReference type="InterPro" id="IPR013783">
    <property type="entry name" value="Ig-like_fold"/>
</dbReference>
<accession>A0A4R3Z450</accession>
<evidence type="ECO:0000313" key="4">
    <source>
        <dbReference type="EMBL" id="TCW00699.1"/>
    </source>
</evidence>
<dbReference type="EMBL" id="SMCQ01000006">
    <property type="protein sequence ID" value="TCW00699.1"/>
    <property type="molecule type" value="Genomic_DNA"/>
</dbReference>